<feature type="transmembrane region" description="Helical" evidence="8">
    <location>
        <begin position="275"/>
        <end position="295"/>
    </location>
</feature>
<feature type="non-terminal residue" evidence="9">
    <location>
        <position position="1353"/>
    </location>
</feature>
<feature type="transmembrane region" description="Helical" evidence="8">
    <location>
        <begin position="713"/>
        <end position="736"/>
    </location>
</feature>
<keyword evidence="6" id="KW-0675">Receptor</keyword>
<feature type="transmembrane region" description="Helical" evidence="8">
    <location>
        <begin position="1204"/>
        <end position="1226"/>
    </location>
</feature>
<feature type="transmembrane region" description="Helical" evidence="8">
    <location>
        <begin position="301"/>
        <end position="319"/>
    </location>
</feature>
<feature type="transmembrane region" description="Helical" evidence="8">
    <location>
        <begin position="1246"/>
        <end position="1266"/>
    </location>
</feature>
<keyword evidence="3 8" id="KW-0812">Transmembrane</keyword>
<evidence type="ECO:0000256" key="5">
    <source>
        <dbReference type="ARBA" id="ARBA00023136"/>
    </source>
</evidence>
<keyword evidence="2" id="KW-1003">Cell membrane</keyword>
<keyword evidence="4 8" id="KW-1133">Transmembrane helix</keyword>
<dbReference type="Pfam" id="PF08395">
    <property type="entry name" value="7tm_7"/>
    <property type="match status" value="5"/>
</dbReference>
<keyword evidence="5 8" id="KW-0472">Membrane</keyword>
<dbReference type="GO" id="GO:0030425">
    <property type="term" value="C:dendrite"/>
    <property type="evidence" value="ECO:0007669"/>
    <property type="project" value="TreeGrafter"/>
</dbReference>
<feature type="non-terminal residue" evidence="9">
    <location>
        <position position="1"/>
    </location>
</feature>
<dbReference type="GO" id="GO:0030424">
    <property type="term" value="C:axon"/>
    <property type="evidence" value="ECO:0007669"/>
    <property type="project" value="TreeGrafter"/>
</dbReference>
<name>A0A836FW04_9HYME</name>
<feature type="transmembrane region" description="Helical" evidence="8">
    <location>
        <begin position="1118"/>
        <end position="1138"/>
    </location>
</feature>
<reference evidence="9" key="1">
    <citation type="submission" date="2020-02" db="EMBL/GenBank/DDBJ databases">
        <title>Relaxed selection underlies rapid genomic changes in the transitions from sociality to social parasitism in ants.</title>
        <authorList>
            <person name="Bi X."/>
        </authorList>
    </citation>
    <scope>NUCLEOTIDE SEQUENCE</scope>
    <source>
        <strain evidence="9">BGI-DK2014c</strain>
        <tissue evidence="9">Whole body</tissue>
    </source>
</reference>
<keyword evidence="10" id="KW-1185">Reference proteome</keyword>
<keyword evidence="7" id="KW-0807">Transducer</keyword>
<dbReference type="Proteomes" id="UP000668214">
    <property type="component" value="Unassembled WGS sequence"/>
</dbReference>
<comment type="caution">
    <text evidence="9">The sequence shown here is derived from an EMBL/GenBank/DDBJ whole genome shotgun (WGS) entry which is preliminary data.</text>
</comment>
<dbReference type="PANTHER" id="PTHR21143">
    <property type="entry name" value="INVERTEBRATE GUSTATORY RECEPTOR"/>
    <property type="match status" value="1"/>
</dbReference>
<feature type="transmembrane region" description="Helical" evidence="8">
    <location>
        <begin position="907"/>
        <end position="929"/>
    </location>
</feature>
<dbReference type="InterPro" id="IPR013604">
    <property type="entry name" value="7TM_chemorcpt"/>
</dbReference>
<dbReference type="GO" id="GO:0007635">
    <property type="term" value="P:chemosensory behavior"/>
    <property type="evidence" value="ECO:0007669"/>
    <property type="project" value="TreeGrafter"/>
</dbReference>
<feature type="transmembrane region" description="Helical" evidence="8">
    <location>
        <begin position="449"/>
        <end position="472"/>
    </location>
</feature>
<comment type="subcellular location">
    <subcellularLocation>
        <location evidence="1">Cell membrane</location>
        <topology evidence="1">Multi-pass membrane protein</topology>
    </subcellularLocation>
</comment>
<accession>A0A836FW04</accession>
<proteinExistence type="predicted"/>
<evidence type="ECO:0000256" key="6">
    <source>
        <dbReference type="ARBA" id="ARBA00023170"/>
    </source>
</evidence>
<feature type="transmembrane region" description="Helical" evidence="8">
    <location>
        <begin position="748"/>
        <end position="768"/>
    </location>
</feature>
<evidence type="ECO:0000256" key="7">
    <source>
        <dbReference type="ARBA" id="ARBA00023224"/>
    </source>
</evidence>
<organism evidence="9 10">
    <name type="scientific">Pseudoatta argentina</name>
    <dbReference type="NCBI Taxonomy" id="621737"/>
    <lineage>
        <taxon>Eukaryota</taxon>
        <taxon>Metazoa</taxon>
        <taxon>Ecdysozoa</taxon>
        <taxon>Arthropoda</taxon>
        <taxon>Hexapoda</taxon>
        <taxon>Insecta</taxon>
        <taxon>Pterygota</taxon>
        <taxon>Neoptera</taxon>
        <taxon>Endopterygota</taxon>
        <taxon>Hymenoptera</taxon>
        <taxon>Apocrita</taxon>
        <taxon>Aculeata</taxon>
        <taxon>Formicoidea</taxon>
        <taxon>Formicidae</taxon>
        <taxon>Myrmicinae</taxon>
        <taxon>Pseudoatta</taxon>
    </lineage>
</organism>
<feature type="transmembrane region" description="Helical" evidence="8">
    <location>
        <begin position="206"/>
        <end position="226"/>
    </location>
</feature>
<evidence type="ECO:0000313" key="10">
    <source>
        <dbReference type="Proteomes" id="UP000668214"/>
    </source>
</evidence>
<feature type="transmembrane region" description="Helical" evidence="8">
    <location>
        <begin position="1319"/>
        <end position="1341"/>
    </location>
</feature>
<evidence type="ECO:0000256" key="8">
    <source>
        <dbReference type="SAM" id="Phobius"/>
    </source>
</evidence>
<feature type="transmembrane region" description="Helical" evidence="8">
    <location>
        <begin position="372"/>
        <end position="393"/>
    </location>
</feature>
<sequence>MDMLYMNCVCVLKACFKRIDDNLINLQKHVINDKPSLLKQIYYERRNPFLLMELNVLKKQHLVISDTVQMLNVIFCLQLLATTVMTSAELTFYLYFYIVHWRSGTLTNHLDNKIYDIYLLVIMTYYSIKIGLIIWACETGKNQAMKIGTTVHDLLNNISNAQIKNELHLFSLQIMHRENAFSAKGFVMDATLLTAIMGNVTTYVLILLQFLLTTPICNGGLAIWACESGKDRAMKIGITVHDLLNSTSDKEITKELQLFSVQILHRENVFSAKGLIVDVTLLIAIVRNISTYLLILVQFFITARCFTFSSILGIFSYKINGSTFEISKQRYILAIFILGVFSIYMLIVLYEINIAGTIYVGNVPKTLERNCLYISANFMMVVAYILSGSRMHLFQTIMNVSSKLPINSYKKLSKLIHAKDIFGFFLRVIVEVCYCFELDFTWHKVPIPYIHLMVFQMDMLYMNCVCILNACFKRIDNNLVNLRELIINDEPHLSRRIYHENKNSFLLMELKALKKQHLLISDIVQMLITIFSLHILCAVIITFSQLTFHLYYYIKDWEINMFENNIFDIFSHIPSMIHTTVHCIKISLVVWVCETGKNRAMKIGITVHDLLNSTSDKKITEELQLFSVQILHRENIFSAKGLNVDGTSILPIIINISLKFRGCTECKMWKKWQLFHATDFQSLMHPCFTFCRILGIFPYRINASTFETTKQRYILTTVIIGIFCIYELGILCRINIIGTIKFDTIASIFERNCFFTLSGFIAIVTYILNDSRMHLLQNIMEISLRLPLDSYRKLSKLIHAKDIFGFFFLIGQCIKIVLMGWACDTSKDEARGIGTTVYEILNDVIDKQIKDELQLFSLQVLQRENTFSAKGLIVDATLLVGTILKISSRIPSKSYRKLSRLIHTKDIIGFLIAGIMVIYASRLETIILFESYNHLFTYQMDMLYMNCVCILKACFKEINDNLVNMKKFIATNNESHFSRPIYHKQRNPFLVLELKILKRQHLTVSNAVQMLNMIFTCFKSINDNLVHMQRLMVNDIKSCVPRLICHIQRNQTLLLKLKALKKWHLRISGTVQMLNTTFGLQLLGTIVTSFINITFDIYSSVVRWQDGVFINFDMHFPHIFSSSIAYYVVKITLLMWACETGKNQAQEISTTVHDLLNNINDEQIKNETFIFVLMEQRHAFLLIKLKAMKKQHLMISDTVQMLNIIFSLHLLATIALSFKQIIFYLYFNTIQWQNGISLNRDRIYNIYFISFLIYYFIKLILIVWACETGKNEATKTGTTIHDVINSISDVQVKDELNLFSLQILHCNSTFSAKGLTIDATLLTTMVSSVSTYILILIQFLIITHSCDSKTKAI</sequence>
<dbReference type="GO" id="GO:0043025">
    <property type="term" value="C:neuronal cell body"/>
    <property type="evidence" value="ECO:0007669"/>
    <property type="project" value="TreeGrafter"/>
</dbReference>
<protein>
    <submittedName>
        <fullName evidence="9">GR43A protein</fullName>
    </submittedName>
</protein>
<feature type="transmembrane region" description="Helical" evidence="8">
    <location>
        <begin position="331"/>
        <end position="352"/>
    </location>
</feature>
<evidence type="ECO:0000256" key="3">
    <source>
        <dbReference type="ARBA" id="ARBA00022692"/>
    </source>
</evidence>
<dbReference type="GO" id="GO:0007165">
    <property type="term" value="P:signal transduction"/>
    <property type="evidence" value="ECO:0007669"/>
    <property type="project" value="UniProtKB-KW"/>
</dbReference>
<feature type="transmembrane region" description="Helical" evidence="8">
    <location>
        <begin position="573"/>
        <end position="593"/>
    </location>
</feature>
<feature type="transmembrane region" description="Helical" evidence="8">
    <location>
        <begin position="117"/>
        <end position="137"/>
    </location>
</feature>
<dbReference type="GO" id="GO:0005886">
    <property type="term" value="C:plasma membrane"/>
    <property type="evidence" value="ECO:0007669"/>
    <property type="project" value="UniProtKB-SubCell"/>
</dbReference>
<dbReference type="EMBL" id="JAANIA010000244">
    <property type="protein sequence ID" value="KAG5325782.1"/>
    <property type="molecule type" value="Genomic_DNA"/>
</dbReference>
<evidence type="ECO:0000256" key="1">
    <source>
        <dbReference type="ARBA" id="ARBA00004651"/>
    </source>
</evidence>
<feature type="transmembrane region" description="Helical" evidence="8">
    <location>
        <begin position="70"/>
        <end position="97"/>
    </location>
</feature>
<dbReference type="GO" id="GO:0050909">
    <property type="term" value="P:sensory perception of taste"/>
    <property type="evidence" value="ECO:0007669"/>
    <property type="project" value="InterPro"/>
</dbReference>
<feature type="transmembrane region" description="Helical" evidence="8">
    <location>
        <begin position="523"/>
        <end position="553"/>
    </location>
</feature>
<dbReference type="GO" id="GO:0008049">
    <property type="term" value="P:male courtship behavior"/>
    <property type="evidence" value="ECO:0007669"/>
    <property type="project" value="TreeGrafter"/>
</dbReference>
<evidence type="ECO:0000313" key="9">
    <source>
        <dbReference type="EMBL" id="KAG5325782.1"/>
    </source>
</evidence>
<evidence type="ECO:0000256" key="2">
    <source>
        <dbReference type="ARBA" id="ARBA00022475"/>
    </source>
</evidence>
<evidence type="ECO:0000256" key="4">
    <source>
        <dbReference type="ARBA" id="ARBA00022989"/>
    </source>
</evidence>
<gene>
    <name evidence="9" type="primary">Gr43a_0</name>
    <name evidence="9" type="ORF">G6Z78_0008807</name>
</gene>
<feature type="transmembrane region" description="Helical" evidence="8">
    <location>
        <begin position="803"/>
        <end position="822"/>
    </location>
</feature>
<feature type="transmembrane region" description="Helical" evidence="8">
    <location>
        <begin position="1078"/>
        <end position="1098"/>
    </location>
</feature>
<dbReference type="PANTHER" id="PTHR21143:SF133">
    <property type="entry name" value="GUSTATORY AND PHEROMONE RECEPTOR 32A-RELATED"/>
    <property type="match status" value="1"/>
</dbReference>